<feature type="region of interest" description="Disordered" evidence="1">
    <location>
        <begin position="162"/>
        <end position="242"/>
    </location>
</feature>
<feature type="chain" id="PRO_5017998693" description="Mid2 domain-containing protein" evidence="3">
    <location>
        <begin position="21"/>
        <end position="242"/>
    </location>
</feature>
<gene>
    <name evidence="4" type="ORF">L211DRAFT_161008</name>
</gene>
<keyword evidence="3" id="KW-0732">Signal</keyword>
<dbReference type="OrthoDB" id="5408617at2759"/>
<accession>A0A3N4LNI2</accession>
<sequence length="242" mass="25881">MLRSRAVVFFWISLLTLVSARVVDRRQVTSITSSAPVNPSTVTHIATPKPNSTLTTTTGPTATKSSSTSTAIPTDDPPHYDDSEEYIPPPLPDAAYFQDEGAGGTSTGFINISIGAQAGIIIAIVLVGLAIMGGCIWFWNKKQAEWKLALERRRTLRASRVAAAKATGISTGKKGPNKKGNGKGPSGLSKETKADNNGSTSSLASTEVQPAEPEVERSQFDVMTPTESENPSWWKKVLPRKK</sequence>
<keyword evidence="5" id="KW-1185">Reference proteome</keyword>
<feature type="compositionally biased region" description="Low complexity" evidence="1">
    <location>
        <begin position="46"/>
        <end position="74"/>
    </location>
</feature>
<name>A0A3N4LNI2_9PEZI</name>
<evidence type="ECO:0000256" key="3">
    <source>
        <dbReference type="SAM" id="SignalP"/>
    </source>
</evidence>
<keyword evidence="2" id="KW-0812">Transmembrane</keyword>
<dbReference type="Proteomes" id="UP000267821">
    <property type="component" value="Unassembled WGS sequence"/>
</dbReference>
<feature type="compositionally biased region" description="Polar residues" evidence="1">
    <location>
        <begin position="34"/>
        <end position="44"/>
    </location>
</feature>
<dbReference type="InParanoid" id="A0A3N4LNI2"/>
<proteinExistence type="predicted"/>
<reference evidence="4 5" key="1">
    <citation type="journal article" date="2018" name="Nat. Ecol. Evol.">
        <title>Pezizomycetes genomes reveal the molecular basis of ectomycorrhizal truffle lifestyle.</title>
        <authorList>
            <person name="Murat C."/>
            <person name="Payen T."/>
            <person name="Noel B."/>
            <person name="Kuo A."/>
            <person name="Morin E."/>
            <person name="Chen J."/>
            <person name="Kohler A."/>
            <person name="Krizsan K."/>
            <person name="Balestrini R."/>
            <person name="Da Silva C."/>
            <person name="Montanini B."/>
            <person name="Hainaut M."/>
            <person name="Levati E."/>
            <person name="Barry K.W."/>
            <person name="Belfiori B."/>
            <person name="Cichocki N."/>
            <person name="Clum A."/>
            <person name="Dockter R.B."/>
            <person name="Fauchery L."/>
            <person name="Guy J."/>
            <person name="Iotti M."/>
            <person name="Le Tacon F."/>
            <person name="Lindquist E.A."/>
            <person name="Lipzen A."/>
            <person name="Malagnac F."/>
            <person name="Mello A."/>
            <person name="Molinier V."/>
            <person name="Miyauchi S."/>
            <person name="Poulain J."/>
            <person name="Riccioni C."/>
            <person name="Rubini A."/>
            <person name="Sitrit Y."/>
            <person name="Splivallo R."/>
            <person name="Traeger S."/>
            <person name="Wang M."/>
            <person name="Zifcakova L."/>
            <person name="Wipf D."/>
            <person name="Zambonelli A."/>
            <person name="Paolocci F."/>
            <person name="Nowrousian M."/>
            <person name="Ottonello S."/>
            <person name="Baldrian P."/>
            <person name="Spatafora J.W."/>
            <person name="Henrissat B."/>
            <person name="Nagy L.G."/>
            <person name="Aury J.M."/>
            <person name="Wincker P."/>
            <person name="Grigoriev I.V."/>
            <person name="Bonfante P."/>
            <person name="Martin F.M."/>
        </authorList>
    </citation>
    <scope>NUCLEOTIDE SEQUENCE [LARGE SCALE GENOMIC DNA]</scope>
    <source>
        <strain evidence="4 5">ATCC MYA-4762</strain>
    </source>
</reference>
<evidence type="ECO:0000256" key="2">
    <source>
        <dbReference type="SAM" id="Phobius"/>
    </source>
</evidence>
<keyword evidence="2" id="KW-1133">Transmembrane helix</keyword>
<feature type="compositionally biased region" description="Polar residues" evidence="1">
    <location>
        <begin position="195"/>
        <end position="208"/>
    </location>
</feature>
<feature type="signal peptide" evidence="3">
    <location>
        <begin position="1"/>
        <end position="20"/>
    </location>
</feature>
<feature type="region of interest" description="Disordered" evidence="1">
    <location>
        <begin position="34"/>
        <end position="85"/>
    </location>
</feature>
<evidence type="ECO:0000313" key="5">
    <source>
        <dbReference type="Proteomes" id="UP000267821"/>
    </source>
</evidence>
<feature type="transmembrane region" description="Helical" evidence="2">
    <location>
        <begin position="118"/>
        <end position="139"/>
    </location>
</feature>
<dbReference type="AlphaFoldDB" id="A0A3N4LNI2"/>
<evidence type="ECO:0008006" key="6">
    <source>
        <dbReference type="Google" id="ProtNLM"/>
    </source>
</evidence>
<evidence type="ECO:0000313" key="4">
    <source>
        <dbReference type="EMBL" id="RPB24400.1"/>
    </source>
</evidence>
<organism evidence="4 5">
    <name type="scientific">Terfezia boudieri ATCC MYA-4762</name>
    <dbReference type="NCBI Taxonomy" id="1051890"/>
    <lineage>
        <taxon>Eukaryota</taxon>
        <taxon>Fungi</taxon>
        <taxon>Dikarya</taxon>
        <taxon>Ascomycota</taxon>
        <taxon>Pezizomycotina</taxon>
        <taxon>Pezizomycetes</taxon>
        <taxon>Pezizales</taxon>
        <taxon>Pezizaceae</taxon>
        <taxon>Terfezia</taxon>
    </lineage>
</organism>
<keyword evidence="2" id="KW-0472">Membrane</keyword>
<evidence type="ECO:0000256" key="1">
    <source>
        <dbReference type="SAM" id="MobiDB-lite"/>
    </source>
</evidence>
<dbReference type="EMBL" id="ML121541">
    <property type="protein sequence ID" value="RPB24400.1"/>
    <property type="molecule type" value="Genomic_DNA"/>
</dbReference>
<protein>
    <recommendedName>
        <fullName evidence="6">Mid2 domain-containing protein</fullName>
    </recommendedName>
</protein>